<dbReference type="EMBL" id="BMEC01000010">
    <property type="protein sequence ID" value="GGC42814.1"/>
    <property type="molecule type" value="Genomic_DNA"/>
</dbReference>
<dbReference type="Proteomes" id="UP000636010">
    <property type="component" value="Unassembled WGS sequence"/>
</dbReference>
<comment type="caution">
    <text evidence="2">The sequence shown here is derived from an EMBL/GenBank/DDBJ whole genome shotgun (WGS) entry which is preliminary data.</text>
</comment>
<keyword evidence="1" id="KW-1133">Transmembrane helix</keyword>
<reference evidence="3" key="1">
    <citation type="journal article" date="2019" name="Int. J. Syst. Evol. Microbiol.">
        <title>The Global Catalogue of Microorganisms (GCM) 10K type strain sequencing project: providing services to taxonomists for standard genome sequencing and annotation.</title>
        <authorList>
            <consortium name="The Broad Institute Genomics Platform"/>
            <consortium name="The Broad Institute Genome Sequencing Center for Infectious Disease"/>
            <person name="Wu L."/>
            <person name="Ma J."/>
        </authorList>
    </citation>
    <scope>NUCLEOTIDE SEQUENCE [LARGE SCALE GENOMIC DNA]</scope>
    <source>
        <strain evidence="3">CGMCC 1.10832</strain>
    </source>
</reference>
<keyword evidence="1" id="KW-0472">Membrane</keyword>
<organism evidence="2 3">
    <name type="scientific">Marivirga lumbricoides</name>
    <dbReference type="NCBI Taxonomy" id="1046115"/>
    <lineage>
        <taxon>Bacteria</taxon>
        <taxon>Pseudomonadati</taxon>
        <taxon>Bacteroidota</taxon>
        <taxon>Cytophagia</taxon>
        <taxon>Cytophagales</taxon>
        <taxon>Marivirgaceae</taxon>
        <taxon>Marivirga</taxon>
    </lineage>
</organism>
<evidence type="ECO:0000313" key="3">
    <source>
        <dbReference type="Proteomes" id="UP000636010"/>
    </source>
</evidence>
<protein>
    <submittedName>
        <fullName evidence="2">Uncharacterized protein</fullName>
    </submittedName>
</protein>
<name>A0ABQ1MMD3_9BACT</name>
<gene>
    <name evidence="2" type="ORF">GCM10011506_30530</name>
</gene>
<feature type="transmembrane region" description="Helical" evidence="1">
    <location>
        <begin position="21"/>
        <end position="41"/>
    </location>
</feature>
<evidence type="ECO:0000256" key="1">
    <source>
        <dbReference type="SAM" id="Phobius"/>
    </source>
</evidence>
<keyword evidence="1" id="KW-0812">Transmembrane</keyword>
<sequence length="42" mass="4856">MKTEVKNKVNKPIEEIEEANWAVVIPVLIVMAGLMIAFYFLY</sequence>
<proteinExistence type="predicted"/>
<keyword evidence="3" id="KW-1185">Reference proteome</keyword>
<dbReference type="RefSeq" id="WP_262892153.1">
    <property type="nucleotide sequence ID" value="NZ_BAABHU010000010.1"/>
</dbReference>
<evidence type="ECO:0000313" key="2">
    <source>
        <dbReference type="EMBL" id="GGC42814.1"/>
    </source>
</evidence>
<accession>A0ABQ1MMD3</accession>